<proteinExistence type="inferred from homology"/>
<accession>A0A847SHS9</accession>
<dbReference type="GO" id="GO:0008320">
    <property type="term" value="F:protein transmembrane transporter activity"/>
    <property type="evidence" value="ECO:0007669"/>
    <property type="project" value="UniProtKB-UniRule"/>
</dbReference>
<keyword evidence="5 10" id="KW-0812">Transmembrane</keyword>
<comment type="subunit">
    <text evidence="10">The Tat system comprises two distinct complexes: a TatABC complex, containing multiple copies of TatA, TatB and TatC subunits, and a separate TatA complex, containing only TatA subunits. Substrates initially bind to the TatABC complex, which probably triggers association of the separate TatA complex to form the active translocon.</text>
</comment>
<dbReference type="Gene3D" id="1.20.5.3310">
    <property type="match status" value="1"/>
</dbReference>
<evidence type="ECO:0000313" key="12">
    <source>
        <dbReference type="Proteomes" id="UP000587991"/>
    </source>
</evidence>
<evidence type="ECO:0000256" key="10">
    <source>
        <dbReference type="HAMAP-Rule" id="MF_00237"/>
    </source>
</evidence>
<evidence type="ECO:0000256" key="8">
    <source>
        <dbReference type="ARBA" id="ARBA00023010"/>
    </source>
</evidence>
<dbReference type="EMBL" id="JABAIM010000005">
    <property type="protein sequence ID" value="NLR76878.1"/>
    <property type="molecule type" value="Genomic_DNA"/>
</dbReference>
<dbReference type="HAMAP" id="MF_00237">
    <property type="entry name" value="TatB"/>
    <property type="match status" value="1"/>
</dbReference>
<dbReference type="RefSeq" id="WP_168878548.1">
    <property type="nucleotide sequence ID" value="NZ_JABAIM010000005.1"/>
</dbReference>
<comment type="function">
    <text evidence="10">Part of the twin-arginine translocation (Tat) system that transports large folded proteins containing a characteristic twin-arginine motif in their signal peptide across membranes. Together with TatC, TatB is part of a receptor directly interacting with Tat signal peptides. TatB may form an oligomeric binding site that transiently accommodates folded Tat precursor proteins before their translocation.</text>
</comment>
<evidence type="ECO:0000256" key="3">
    <source>
        <dbReference type="ARBA" id="ARBA00022475"/>
    </source>
</evidence>
<keyword evidence="8 10" id="KW-0811">Translocation</keyword>
<evidence type="ECO:0000256" key="7">
    <source>
        <dbReference type="ARBA" id="ARBA00022989"/>
    </source>
</evidence>
<protein>
    <recommendedName>
        <fullName evidence="10">Sec-independent protein translocase protein TatB</fullName>
    </recommendedName>
</protein>
<keyword evidence="2 10" id="KW-0813">Transport</keyword>
<evidence type="ECO:0000313" key="11">
    <source>
        <dbReference type="EMBL" id="NLR76878.1"/>
    </source>
</evidence>
<dbReference type="Proteomes" id="UP000587991">
    <property type="component" value="Unassembled WGS sequence"/>
</dbReference>
<sequence length="169" mass="18643">MFDISFGELFIVFVVALLVLGPERLPKVAHTLGRLIGRLQRQVSDIRHELAREGELAELRKAHEEATRSLQDLSQQVLAPLHEAERSLQDGVQAVETVVHEPVVTEPLSIASPAVEATPPAETLATPDLFSPPEVATLSLEPAAETLLVREVDERQLDLFDEPPRKEPV</sequence>
<evidence type="ECO:0000256" key="6">
    <source>
        <dbReference type="ARBA" id="ARBA00022927"/>
    </source>
</evidence>
<dbReference type="Pfam" id="PF02416">
    <property type="entry name" value="TatA_B_E"/>
    <property type="match status" value="1"/>
</dbReference>
<gene>
    <name evidence="10 11" type="primary">tatB</name>
    <name evidence="11" type="ORF">HF682_17045</name>
</gene>
<dbReference type="InterPro" id="IPR018448">
    <property type="entry name" value="TatB"/>
</dbReference>
<dbReference type="NCBIfam" id="TIGR01410">
    <property type="entry name" value="tatB"/>
    <property type="match status" value="1"/>
</dbReference>
<reference evidence="11 12" key="1">
    <citation type="submission" date="2020-04" db="EMBL/GenBank/DDBJ databases">
        <title>Draft genome of Leeia sp. IMCC25680.</title>
        <authorList>
            <person name="Song J."/>
            <person name="Cho J.-C."/>
        </authorList>
    </citation>
    <scope>NUCLEOTIDE SEQUENCE [LARGE SCALE GENOMIC DNA]</scope>
    <source>
        <strain evidence="11 12">IMCC25680</strain>
    </source>
</reference>
<dbReference type="GO" id="GO:0043953">
    <property type="term" value="P:protein transport by the Tat complex"/>
    <property type="evidence" value="ECO:0007669"/>
    <property type="project" value="UniProtKB-UniRule"/>
</dbReference>
<comment type="caution">
    <text evidence="11">The sequence shown here is derived from an EMBL/GenBank/DDBJ whole genome shotgun (WGS) entry which is preliminary data.</text>
</comment>
<dbReference type="PANTHER" id="PTHR33162">
    <property type="entry name" value="SEC-INDEPENDENT PROTEIN TRANSLOCASE PROTEIN TATA, CHLOROPLASTIC"/>
    <property type="match status" value="1"/>
</dbReference>
<evidence type="ECO:0000256" key="9">
    <source>
        <dbReference type="ARBA" id="ARBA00023136"/>
    </source>
</evidence>
<dbReference type="AlphaFoldDB" id="A0A847SHS9"/>
<dbReference type="PANTHER" id="PTHR33162:SF1">
    <property type="entry name" value="SEC-INDEPENDENT PROTEIN TRANSLOCASE PROTEIN TATA, CHLOROPLASTIC"/>
    <property type="match status" value="1"/>
</dbReference>
<comment type="similarity">
    <text evidence="10">Belongs to the TatB family.</text>
</comment>
<keyword evidence="9 10" id="KW-0472">Membrane</keyword>
<dbReference type="InterPro" id="IPR003369">
    <property type="entry name" value="TatA/B/E"/>
</dbReference>
<organism evidence="11 12">
    <name type="scientific">Leeia aquatica</name>
    <dbReference type="NCBI Taxonomy" id="2725557"/>
    <lineage>
        <taxon>Bacteria</taxon>
        <taxon>Pseudomonadati</taxon>
        <taxon>Pseudomonadota</taxon>
        <taxon>Betaproteobacteria</taxon>
        <taxon>Neisseriales</taxon>
        <taxon>Leeiaceae</taxon>
        <taxon>Leeia</taxon>
    </lineage>
</organism>
<dbReference type="PRINTS" id="PR01506">
    <property type="entry name" value="TATBPROTEIN"/>
</dbReference>
<evidence type="ECO:0000256" key="5">
    <source>
        <dbReference type="ARBA" id="ARBA00022692"/>
    </source>
</evidence>
<keyword evidence="3 10" id="KW-1003">Cell membrane</keyword>
<name>A0A847SHS9_9NEIS</name>
<keyword evidence="4" id="KW-0997">Cell inner membrane</keyword>
<comment type="subcellular location">
    <subcellularLocation>
        <location evidence="10">Cell membrane</location>
        <topology evidence="10">Single-pass membrane protein</topology>
    </subcellularLocation>
    <subcellularLocation>
        <location evidence="1">Membrane</location>
        <topology evidence="1">Single-pass membrane protein</topology>
    </subcellularLocation>
</comment>
<dbReference type="GO" id="GO:0033281">
    <property type="term" value="C:TAT protein transport complex"/>
    <property type="evidence" value="ECO:0007669"/>
    <property type="project" value="UniProtKB-UniRule"/>
</dbReference>
<keyword evidence="6 10" id="KW-0653">Protein transport</keyword>
<evidence type="ECO:0000256" key="4">
    <source>
        <dbReference type="ARBA" id="ARBA00022519"/>
    </source>
</evidence>
<keyword evidence="7 10" id="KW-1133">Transmembrane helix</keyword>
<evidence type="ECO:0000256" key="2">
    <source>
        <dbReference type="ARBA" id="ARBA00022448"/>
    </source>
</evidence>
<evidence type="ECO:0000256" key="1">
    <source>
        <dbReference type="ARBA" id="ARBA00004167"/>
    </source>
</evidence>
<keyword evidence="12" id="KW-1185">Reference proteome</keyword>